<accession>A0ABN1HL54</accession>
<sequence>MDMTGLRFGRLVGVAFDHRSASGHAHWLFRCDCGREVVAKGGNVRSGGTASCGCLHREVCAARLTRHGHRADRRHEPTYRAWQAMRPAAATAICPRWRDDFADFLADMGERPAGTKLVRRDADAPFCASNCRWAAVDDRAARAVHGWARRRGMVEQGVTA</sequence>
<protein>
    <submittedName>
        <fullName evidence="1">Uncharacterized protein</fullName>
    </submittedName>
</protein>
<dbReference type="EMBL" id="BAAAES010000001">
    <property type="protein sequence ID" value="GAA0657353.1"/>
    <property type="molecule type" value="Genomic_DNA"/>
</dbReference>
<name>A0ABN1HL54_9SPHN</name>
<reference evidence="1 2" key="1">
    <citation type="journal article" date="2019" name="Int. J. Syst. Evol. Microbiol.">
        <title>The Global Catalogue of Microorganisms (GCM) 10K type strain sequencing project: providing services to taxonomists for standard genome sequencing and annotation.</title>
        <authorList>
            <consortium name="The Broad Institute Genomics Platform"/>
            <consortium name="The Broad Institute Genome Sequencing Center for Infectious Disease"/>
            <person name="Wu L."/>
            <person name="Ma J."/>
        </authorList>
    </citation>
    <scope>NUCLEOTIDE SEQUENCE [LARGE SCALE GENOMIC DNA]</scope>
    <source>
        <strain evidence="1 2">JCM 14603</strain>
    </source>
</reference>
<keyword evidence="2" id="KW-1185">Reference proteome</keyword>
<proteinExistence type="predicted"/>
<organism evidence="1 2">
    <name type="scientific">Sphingomonas insulae</name>
    <dbReference type="NCBI Taxonomy" id="424800"/>
    <lineage>
        <taxon>Bacteria</taxon>
        <taxon>Pseudomonadati</taxon>
        <taxon>Pseudomonadota</taxon>
        <taxon>Alphaproteobacteria</taxon>
        <taxon>Sphingomonadales</taxon>
        <taxon>Sphingomonadaceae</taxon>
        <taxon>Sphingomonas</taxon>
    </lineage>
</organism>
<comment type="caution">
    <text evidence="1">The sequence shown here is derived from an EMBL/GenBank/DDBJ whole genome shotgun (WGS) entry which is preliminary data.</text>
</comment>
<evidence type="ECO:0000313" key="1">
    <source>
        <dbReference type="EMBL" id="GAA0657353.1"/>
    </source>
</evidence>
<dbReference type="Proteomes" id="UP001500238">
    <property type="component" value="Unassembled WGS sequence"/>
</dbReference>
<evidence type="ECO:0000313" key="2">
    <source>
        <dbReference type="Proteomes" id="UP001500238"/>
    </source>
</evidence>
<gene>
    <name evidence="1" type="ORF">GCM10009102_01750</name>
</gene>